<organism evidence="1 2">
    <name type="scientific">Chitinophaga silvatica</name>
    <dbReference type="NCBI Taxonomy" id="2282649"/>
    <lineage>
        <taxon>Bacteria</taxon>
        <taxon>Pseudomonadati</taxon>
        <taxon>Bacteroidota</taxon>
        <taxon>Chitinophagia</taxon>
        <taxon>Chitinophagales</taxon>
        <taxon>Chitinophagaceae</taxon>
        <taxon>Chitinophaga</taxon>
    </lineage>
</organism>
<evidence type="ECO:0008006" key="3">
    <source>
        <dbReference type="Google" id="ProtNLM"/>
    </source>
</evidence>
<reference evidence="1 2" key="1">
    <citation type="submission" date="2018-07" db="EMBL/GenBank/DDBJ databases">
        <title>Chitinophaga K2CV101002-2 sp. nov., isolated from a monsoon evergreen broad-leaved forest soil.</title>
        <authorList>
            <person name="Lv Y."/>
        </authorList>
    </citation>
    <scope>NUCLEOTIDE SEQUENCE [LARGE SCALE GENOMIC DNA]</scope>
    <source>
        <strain evidence="1 2">GDMCC 1.1288</strain>
    </source>
</reference>
<keyword evidence="2" id="KW-1185">Reference proteome</keyword>
<evidence type="ECO:0000313" key="1">
    <source>
        <dbReference type="EMBL" id="RFS20977.1"/>
    </source>
</evidence>
<evidence type="ECO:0000313" key="2">
    <source>
        <dbReference type="Proteomes" id="UP000260644"/>
    </source>
</evidence>
<comment type="caution">
    <text evidence="1">The sequence shown here is derived from an EMBL/GenBank/DDBJ whole genome shotgun (WGS) entry which is preliminary data.</text>
</comment>
<dbReference type="Proteomes" id="UP000260644">
    <property type="component" value="Unassembled WGS sequence"/>
</dbReference>
<dbReference type="EMBL" id="QPMM01000009">
    <property type="protein sequence ID" value="RFS20977.1"/>
    <property type="molecule type" value="Genomic_DNA"/>
</dbReference>
<name>A0A3E1Y7C6_9BACT</name>
<proteinExistence type="predicted"/>
<dbReference type="RefSeq" id="WP_116976926.1">
    <property type="nucleotide sequence ID" value="NZ_QPMM01000009.1"/>
</dbReference>
<protein>
    <recommendedName>
        <fullName evidence="3">YD repeat-containing protein</fullName>
    </recommendedName>
</protein>
<dbReference type="AlphaFoldDB" id="A0A3E1Y7C6"/>
<sequence>MKKVIIISHCFLLLLLGSITYAQIPEIPKSVQSPNVAGLGLYGEVPVSHFTGLPNIEIPLYLFEDKQIKVPISLSYHASGFRPDQHPGWVGMGWNLIAGGVISRTIKDVPDEYNNPYLMYTTNAGFYFRYSVLNQSNWDQVTGMMDIVNSEDGEGVFKDTEPDEFSFSFPGGNGKFYLDHTGAWKVKSDRPVKVIFNNTFLNVPTSMIPPDIRMYSYNSPSFSGFTLIDENGTQYVFGGNTNAIEYSVGLFDQETGEWFAQSWYLVKIINVQGYEINFVYERDDYINQMYIAAFNNLETKVVNSGGILSPTCSSWYYYPLEFSYNGTLISPVYLKTIQGPKNKINFSRSTTTELRYQQSLYELRFIQSNLQDKFLPILVESSLTYPECLNKLQWKKLDKIEIEDDGAAVIRTYKLNYNNLSTDRLKLLSLNEYGEGLSGPKTYSFNYDETLPLPAYLANKTDHWGFYNGTFADISNQSTYVNTYYNFKEPNATYLYTGTLNKITYPTGGVTEFTYEPHYYSQRLKFSRTDGIDPAFNANTMAGGLRIKKITSYDPAIPEAKYSKEYYYVRGYQNGTDPATLLSSGVLGGQSKYFFDDYRLRSFNNPNVTYSTSIFSSQSVLPVSDNSKGCHVGYSEIVEKNTDGGYSKYYYTNFENGHIDEPSSVLQYSRTAYEPFNSMEEERGKLIKEEQYNKGNGILLQRTIDYIALNKSNEYVRSTKARYFNVCPGASVKVCEATAYKMYTYSYLPSKEVTTTYQPNSTNPLSITKTFTYDAATRLLRTEQVTDSKGRVFKTNYQYPGDYNVSGAGTDAWGSGIKMLQSKNISSWVTEKYTELTDQSVSKVIDASLTKFNTLRPLPDAEYKLESIDGITGFTPAVISMSASTINSNYKLQRNFDSFDAYGNPQQVHNINNLNEVYVWGYKGRYLLAKIISNSSYSTLTQNLSTSILDNPANETVLNQQLDLLRQNSSTLVTTYSYNPLRGLSQETDTRGRKTTYEYDEFQRLKLIRDHEGNILKTFTYKYKL</sequence>
<dbReference type="OrthoDB" id="680656at2"/>
<dbReference type="Gene3D" id="2.180.10.10">
    <property type="entry name" value="RHS repeat-associated core"/>
    <property type="match status" value="1"/>
</dbReference>
<gene>
    <name evidence="1" type="ORF">DVR12_16630</name>
</gene>
<accession>A0A3E1Y7C6</accession>